<evidence type="ECO:0000259" key="2">
    <source>
        <dbReference type="Pfam" id="PF07811"/>
    </source>
</evidence>
<dbReference type="InterPro" id="IPR012495">
    <property type="entry name" value="TadE-like_dom"/>
</dbReference>
<feature type="transmembrane region" description="Helical" evidence="1">
    <location>
        <begin position="21"/>
        <end position="42"/>
    </location>
</feature>
<feature type="domain" description="TadE-like" evidence="2">
    <location>
        <begin position="21"/>
        <end position="63"/>
    </location>
</feature>
<dbReference type="Pfam" id="PF07811">
    <property type="entry name" value="TadE"/>
    <property type="match status" value="1"/>
</dbReference>
<accession>A0ABT7FBS7</accession>
<proteinExistence type="predicted"/>
<name>A0ABT7FBS7_9RHOB</name>
<dbReference type="EMBL" id="JASNJE010000005">
    <property type="protein sequence ID" value="MDK3072568.1"/>
    <property type="molecule type" value="Genomic_DNA"/>
</dbReference>
<sequence length="168" mass="17907">MIRFLHNRTDRFRRFLGAEDGAALVEFALLLPLMLVLFALIAEGGRLFWSYQNAITGVRDTARHLGRMAPADMCAATPSAAIGDYTGFVTSTLTNLSSGTIEVGLDRLGLECVGAAGDYRVSPAPVAVVTATLTITDLPFAPLFQLVGGASATRIETTITDRSRVFGP</sequence>
<comment type="caution">
    <text evidence="3">The sequence shown here is derived from an EMBL/GenBank/DDBJ whole genome shotgun (WGS) entry which is preliminary data.</text>
</comment>
<keyword evidence="1" id="KW-0812">Transmembrane</keyword>
<organism evidence="3 4">
    <name type="scientific">Sedimentitalea xiamensis</name>
    <dbReference type="NCBI Taxonomy" id="3050037"/>
    <lineage>
        <taxon>Bacteria</taxon>
        <taxon>Pseudomonadati</taxon>
        <taxon>Pseudomonadota</taxon>
        <taxon>Alphaproteobacteria</taxon>
        <taxon>Rhodobacterales</taxon>
        <taxon>Paracoccaceae</taxon>
        <taxon>Sedimentitalea</taxon>
    </lineage>
</organism>
<evidence type="ECO:0000313" key="3">
    <source>
        <dbReference type="EMBL" id="MDK3072568.1"/>
    </source>
</evidence>
<keyword evidence="1" id="KW-0472">Membrane</keyword>
<gene>
    <name evidence="3" type="ORF">QO034_05555</name>
</gene>
<dbReference type="RefSeq" id="WP_284484511.1">
    <property type="nucleotide sequence ID" value="NZ_JASNJE010000005.1"/>
</dbReference>
<dbReference type="Proteomes" id="UP001227126">
    <property type="component" value="Unassembled WGS sequence"/>
</dbReference>
<reference evidence="3 4" key="1">
    <citation type="submission" date="2023-05" db="EMBL/GenBank/DDBJ databases">
        <title>Sedimentitalea sp. nov. JM2-8.</title>
        <authorList>
            <person name="Huang J."/>
        </authorList>
    </citation>
    <scope>NUCLEOTIDE SEQUENCE [LARGE SCALE GENOMIC DNA]</scope>
    <source>
        <strain evidence="3 4">JM2-8</strain>
    </source>
</reference>
<evidence type="ECO:0000313" key="4">
    <source>
        <dbReference type="Proteomes" id="UP001227126"/>
    </source>
</evidence>
<keyword evidence="4" id="KW-1185">Reference proteome</keyword>
<keyword evidence="1" id="KW-1133">Transmembrane helix</keyword>
<protein>
    <submittedName>
        <fullName evidence="3">TadE/TadG family type IV pilus assembly protein</fullName>
    </submittedName>
</protein>
<evidence type="ECO:0000256" key="1">
    <source>
        <dbReference type="SAM" id="Phobius"/>
    </source>
</evidence>